<evidence type="ECO:0000313" key="4">
    <source>
        <dbReference type="Proteomes" id="UP000678393"/>
    </source>
</evidence>
<dbReference type="InterPro" id="IPR018247">
    <property type="entry name" value="EF_Hand_1_Ca_BS"/>
</dbReference>
<keyword evidence="1" id="KW-0106">Calcium</keyword>
<sequence length="190" mass="22476">MSSLTEFQRKKILNLFENLYDTNRDGTIEKADFEEALQKIAKLHNWAPTDPAFLKEQDRINRIWAGLQSRADKDNDGTISKEEWARMWEENIKEIAQGQTFPPWQQDYLEFMFFANDTSDDGFIDREEYTAIYKLFGFAGDDINFCFDKISEGVPDRKLSKADFEQLWREYFTSVDENARGNYLFGRQKQ</sequence>
<evidence type="ECO:0000313" key="3">
    <source>
        <dbReference type="EMBL" id="CAG5118263.1"/>
    </source>
</evidence>
<evidence type="ECO:0000259" key="2">
    <source>
        <dbReference type="PROSITE" id="PS50222"/>
    </source>
</evidence>
<dbReference type="Proteomes" id="UP000678393">
    <property type="component" value="Unassembled WGS sequence"/>
</dbReference>
<accession>A0A8S3YMZ0</accession>
<dbReference type="Pfam" id="PF13499">
    <property type="entry name" value="EF-hand_7"/>
    <property type="match status" value="1"/>
</dbReference>
<dbReference type="AlphaFoldDB" id="A0A8S3YMZ0"/>
<protein>
    <recommendedName>
        <fullName evidence="2">EF-hand domain-containing protein</fullName>
    </recommendedName>
</protein>
<dbReference type="SUPFAM" id="SSF47473">
    <property type="entry name" value="EF-hand"/>
    <property type="match status" value="1"/>
</dbReference>
<dbReference type="PROSITE" id="PS00018">
    <property type="entry name" value="EF_HAND_1"/>
    <property type="match status" value="3"/>
</dbReference>
<dbReference type="GO" id="GO:0005509">
    <property type="term" value="F:calcium ion binding"/>
    <property type="evidence" value="ECO:0007669"/>
    <property type="project" value="InterPro"/>
</dbReference>
<dbReference type="PROSITE" id="PS50222">
    <property type="entry name" value="EF_HAND_2"/>
    <property type="match status" value="3"/>
</dbReference>
<dbReference type="InterPro" id="IPR011992">
    <property type="entry name" value="EF-hand-dom_pair"/>
</dbReference>
<feature type="domain" description="EF-hand" evidence="2">
    <location>
        <begin position="72"/>
        <end position="94"/>
    </location>
</feature>
<organism evidence="3 4">
    <name type="scientific">Candidula unifasciata</name>
    <dbReference type="NCBI Taxonomy" id="100452"/>
    <lineage>
        <taxon>Eukaryota</taxon>
        <taxon>Metazoa</taxon>
        <taxon>Spiralia</taxon>
        <taxon>Lophotrochozoa</taxon>
        <taxon>Mollusca</taxon>
        <taxon>Gastropoda</taxon>
        <taxon>Heterobranchia</taxon>
        <taxon>Euthyneura</taxon>
        <taxon>Panpulmonata</taxon>
        <taxon>Eupulmonata</taxon>
        <taxon>Stylommatophora</taxon>
        <taxon>Helicina</taxon>
        <taxon>Helicoidea</taxon>
        <taxon>Geomitridae</taxon>
        <taxon>Candidula</taxon>
    </lineage>
</organism>
<dbReference type="EMBL" id="CAJHNH020000522">
    <property type="protein sequence ID" value="CAG5118263.1"/>
    <property type="molecule type" value="Genomic_DNA"/>
</dbReference>
<dbReference type="OrthoDB" id="9974725at2759"/>
<reference evidence="3" key="1">
    <citation type="submission" date="2021-04" db="EMBL/GenBank/DDBJ databases">
        <authorList>
            <consortium name="Molecular Ecology Group"/>
        </authorList>
    </citation>
    <scope>NUCLEOTIDE SEQUENCE</scope>
</reference>
<proteinExistence type="predicted"/>
<dbReference type="Gene3D" id="1.10.238.10">
    <property type="entry name" value="EF-hand"/>
    <property type="match status" value="1"/>
</dbReference>
<feature type="domain" description="EF-hand" evidence="2">
    <location>
        <begin position="7"/>
        <end position="43"/>
    </location>
</feature>
<name>A0A8S3YMZ0_9EUPU</name>
<gene>
    <name evidence="3" type="ORF">CUNI_LOCUS3821</name>
</gene>
<dbReference type="InterPro" id="IPR002048">
    <property type="entry name" value="EF_hand_dom"/>
</dbReference>
<evidence type="ECO:0000256" key="1">
    <source>
        <dbReference type="ARBA" id="ARBA00022837"/>
    </source>
</evidence>
<dbReference type="SMART" id="SM00054">
    <property type="entry name" value="EFh"/>
    <property type="match status" value="3"/>
</dbReference>
<keyword evidence="4" id="KW-1185">Reference proteome</keyword>
<feature type="domain" description="EF-hand" evidence="2">
    <location>
        <begin position="104"/>
        <end position="139"/>
    </location>
</feature>
<comment type="caution">
    <text evidence="3">The sequence shown here is derived from an EMBL/GenBank/DDBJ whole genome shotgun (WGS) entry which is preliminary data.</text>
</comment>